<protein>
    <recommendedName>
        <fullName evidence="3">Phage gp6-like head-tail connector protein</fullName>
    </recommendedName>
</protein>
<dbReference type="EMBL" id="JBHTLT010000001">
    <property type="protein sequence ID" value="MFD1203587.1"/>
    <property type="molecule type" value="Genomic_DNA"/>
</dbReference>
<proteinExistence type="predicted"/>
<name>A0ABW3TSX3_9BACL</name>
<organism evidence="1 2">
    <name type="scientific">Sporosarcina contaminans</name>
    <dbReference type="NCBI Taxonomy" id="633403"/>
    <lineage>
        <taxon>Bacteria</taxon>
        <taxon>Bacillati</taxon>
        <taxon>Bacillota</taxon>
        <taxon>Bacilli</taxon>
        <taxon>Bacillales</taxon>
        <taxon>Caryophanaceae</taxon>
        <taxon>Sporosarcina</taxon>
    </lineage>
</organism>
<evidence type="ECO:0000313" key="2">
    <source>
        <dbReference type="Proteomes" id="UP001597231"/>
    </source>
</evidence>
<reference evidence="2" key="1">
    <citation type="journal article" date="2019" name="Int. J. Syst. Evol. Microbiol.">
        <title>The Global Catalogue of Microorganisms (GCM) 10K type strain sequencing project: providing services to taxonomists for standard genome sequencing and annotation.</title>
        <authorList>
            <consortium name="The Broad Institute Genomics Platform"/>
            <consortium name="The Broad Institute Genome Sequencing Center for Infectious Disease"/>
            <person name="Wu L."/>
            <person name="Ma J."/>
        </authorList>
    </citation>
    <scope>NUCLEOTIDE SEQUENCE [LARGE SCALE GENOMIC DNA]</scope>
    <source>
        <strain evidence="2">CCUG 53915</strain>
    </source>
</reference>
<comment type="caution">
    <text evidence="1">The sequence shown here is derived from an EMBL/GenBank/DDBJ whole genome shotgun (WGS) entry which is preliminary data.</text>
</comment>
<dbReference type="RefSeq" id="WP_381479463.1">
    <property type="nucleotide sequence ID" value="NZ_JBHTLT010000001.1"/>
</dbReference>
<sequence>MDDTLLALYIAEVGQSIKTYLNRSDIPPALSFVYANMVIDFINGEQRKDDPEGQAAVSSIKEGDVTVQFGSVKADSRELATQALMFNYSDQLNRHRKFRW</sequence>
<dbReference type="Proteomes" id="UP001597231">
    <property type="component" value="Unassembled WGS sequence"/>
</dbReference>
<evidence type="ECO:0008006" key="3">
    <source>
        <dbReference type="Google" id="ProtNLM"/>
    </source>
</evidence>
<gene>
    <name evidence="1" type="ORF">ACFQ38_00350</name>
</gene>
<keyword evidence="2" id="KW-1185">Reference proteome</keyword>
<accession>A0ABW3TSX3</accession>
<evidence type="ECO:0000313" key="1">
    <source>
        <dbReference type="EMBL" id="MFD1203587.1"/>
    </source>
</evidence>